<evidence type="ECO:0000256" key="1">
    <source>
        <dbReference type="SAM" id="MobiDB-lite"/>
    </source>
</evidence>
<protein>
    <submittedName>
        <fullName evidence="2">Uncharacterized protein</fullName>
    </submittedName>
</protein>
<evidence type="ECO:0000313" key="2">
    <source>
        <dbReference type="EMBL" id="MED6285470.1"/>
    </source>
</evidence>
<keyword evidence="3" id="KW-1185">Reference proteome</keyword>
<reference evidence="2 3" key="1">
    <citation type="submission" date="2021-06" db="EMBL/GenBank/DDBJ databases">
        <authorList>
            <person name="Palmer J.M."/>
        </authorList>
    </citation>
    <scope>NUCLEOTIDE SEQUENCE [LARGE SCALE GENOMIC DNA]</scope>
    <source>
        <strain evidence="2 3">CL_MEX2019</strain>
        <tissue evidence="2">Muscle</tissue>
    </source>
</reference>
<gene>
    <name evidence="2" type="ORF">CHARACLAT_029659</name>
</gene>
<dbReference type="EMBL" id="JAHUTJ010053430">
    <property type="protein sequence ID" value="MED6285470.1"/>
    <property type="molecule type" value="Genomic_DNA"/>
</dbReference>
<dbReference type="Proteomes" id="UP001352852">
    <property type="component" value="Unassembled WGS sequence"/>
</dbReference>
<accession>A0ABU7EE53</accession>
<feature type="region of interest" description="Disordered" evidence="1">
    <location>
        <begin position="1"/>
        <end position="51"/>
    </location>
</feature>
<sequence length="182" mass="19885">YIRRQTTSSTGSVQGQQKQRSNHSARSLQLPRQRASPPPLSSANGMSASLHADQSAALSEFHSTNLKLSKRVSQIRIRRASPRETPLTPMGLPKVKRHLLQLLCGKPNAFPGQPRDIVPPLCPAPSPGPPLGRTCLEHLPGEVSRGHPKQMLESPQLTPGDMEEEQLYPKLLPDGRAPHTIS</sequence>
<name>A0ABU7EE53_9TELE</name>
<feature type="region of interest" description="Disordered" evidence="1">
    <location>
        <begin position="141"/>
        <end position="182"/>
    </location>
</feature>
<organism evidence="2 3">
    <name type="scientific">Characodon lateralis</name>
    <dbReference type="NCBI Taxonomy" id="208331"/>
    <lineage>
        <taxon>Eukaryota</taxon>
        <taxon>Metazoa</taxon>
        <taxon>Chordata</taxon>
        <taxon>Craniata</taxon>
        <taxon>Vertebrata</taxon>
        <taxon>Euteleostomi</taxon>
        <taxon>Actinopterygii</taxon>
        <taxon>Neopterygii</taxon>
        <taxon>Teleostei</taxon>
        <taxon>Neoteleostei</taxon>
        <taxon>Acanthomorphata</taxon>
        <taxon>Ovalentaria</taxon>
        <taxon>Atherinomorphae</taxon>
        <taxon>Cyprinodontiformes</taxon>
        <taxon>Goodeidae</taxon>
        <taxon>Characodon</taxon>
    </lineage>
</organism>
<feature type="compositionally biased region" description="Polar residues" evidence="1">
    <location>
        <begin position="1"/>
        <end position="27"/>
    </location>
</feature>
<proteinExistence type="predicted"/>
<feature type="non-terminal residue" evidence="2">
    <location>
        <position position="1"/>
    </location>
</feature>
<evidence type="ECO:0000313" key="3">
    <source>
        <dbReference type="Proteomes" id="UP001352852"/>
    </source>
</evidence>
<comment type="caution">
    <text evidence="2">The sequence shown here is derived from an EMBL/GenBank/DDBJ whole genome shotgun (WGS) entry which is preliminary data.</text>
</comment>